<dbReference type="AlphaFoldDB" id="A0A7G7BUQ6"/>
<keyword evidence="3" id="KW-1185">Reference proteome</keyword>
<dbReference type="InterPro" id="IPR006427">
    <property type="entry name" value="Portal_HK97"/>
</dbReference>
<evidence type="ECO:0000313" key="2">
    <source>
        <dbReference type="EMBL" id="QNE79071.1"/>
    </source>
</evidence>
<feature type="compositionally biased region" description="Acidic residues" evidence="1">
    <location>
        <begin position="431"/>
        <end position="451"/>
    </location>
</feature>
<feature type="region of interest" description="Disordered" evidence="1">
    <location>
        <begin position="408"/>
        <end position="451"/>
    </location>
</feature>
<dbReference type="InterPro" id="IPR006944">
    <property type="entry name" value="Phage/GTA_portal"/>
</dbReference>
<dbReference type="NCBIfam" id="TIGR01537">
    <property type="entry name" value="portal_HK97"/>
    <property type="match status" value="1"/>
</dbReference>
<sequence>MGFWSALFGRDESPELEHERAWEPYDPSLYSFGSTAASGERVTPHEALQVSAVFGCVRLLSETIATLPITVFSSRGGSRREVDAPAWIAYPNAEPGGMGLIDILSQTVLSLLLEGNAFLAVRWQGPNVVGLDVLDPTKIHVHMVQTEPNGVRRKVFEAFDVDADGNEVLLGWFTPRDVLHIPGMMLPGEFVGCSPITYARESIGLALASQKYGSKFFANGAMPGAVVEVPGTMSEEGLSRAREAWRAANSGVDNAHRVALLTEGAKFSKVAMSPDEAQFLQTRQFQVPEIARIFGVPPHLISDATNSTSWGSGLAEQNIAFSMFSLRPWLARIESGLNRLLFAETADRKKFVKFNLDEIKRGAPKERMTLWSLGLQNGIYCADDVRAAEDLPPLPDGLGQVFRVPMNLKAVDAPEPEPTPPAAEADSPIAEPDDEPDGSDDEGPKEDDGDA</sequence>
<dbReference type="KEGG" id="sfiy:F0344_04705"/>
<reference evidence="3" key="1">
    <citation type="submission" date="2019-10" db="EMBL/GenBank/DDBJ databases">
        <title>Antimicrobial potential of Antarctic Bacteria.</title>
        <authorList>
            <person name="Benaud N."/>
            <person name="Edwards R.J."/>
            <person name="Ferrari B.C."/>
        </authorList>
    </citation>
    <scope>NUCLEOTIDE SEQUENCE [LARGE SCALE GENOMIC DNA]</scope>
    <source>
        <strain evidence="3">NBSH44</strain>
    </source>
</reference>
<accession>A0A7G7BUQ6</accession>
<gene>
    <name evidence="2" type="ORF">F0344_04705</name>
</gene>
<protein>
    <submittedName>
        <fullName evidence="2">Phage portal protein</fullName>
    </submittedName>
</protein>
<evidence type="ECO:0000256" key="1">
    <source>
        <dbReference type="SAM" id="MobiDB-lite"/>
    </source>
</evidence>
<name>A0A7G7BUQ6_9ACTN</name>
<dbReference type="Proteomes" id="UP000515307">
    <property type="component" value="Chromosome"/>
</dbReference>
<dbReference type="Pfam" id="PF04860">
    <property type="entry name" value="Phage_portal"/>
    <property type="match status" value="1"/>
</dbReference>
<organism evidence="2 3">
    <name type="scientific">Streptomyces finlayi</name>
    <dbReference type="NCBI Taxonomy" id="67296"/>
    <lineage>
        <taxon>Bacteria</taxon>
        <taxon>Bacillati</taxon>
        <taxon>Actinomycetota</taxon>
        <taxon>Actinomycetes</taxon>
        <taxon>Kitasatosporales</taxon>
        <taxon>Streptomycetaceae</taxon>
        <taxon>Streptomyces</taxon>
    </lineage>
</organism>
<proteinExistence type="predicted"/>
<dbReference type="EMBL" id="CP045702">
    <property type="protein sequence ID" value="QNE79071.1"/>
    <property type="molecule type" value="Genomic_DNA"/>
</dbReference>
<evidence type="ECO:0000313" key="3">
    <source>
        <dbReference type="Proteomes" id="UP000515307"/>
    </source>
</evidence>